<name>A0A0K1E7G7_CHOCO</name>
<comment type="similarity">
    <text evidence="1 4">Belongs to the glycosyl hydrolase 35 family.</text>
</comment>
<dbReference type="GO" id="GO:0004565">
    <property type="term" value="F:beta-galactosidase activity"/>
    <property type="evidence" value="ECO:0007669"/>
    <property type="project" value="InterPro"/>
</dbReference>
<protein>
    <submittedName>
        <fullName evidence="7">Uncharacterized protein</fullName>
    </submittedName>
</protein>
<accession>A0A0K1E7G7</accession>
<evidence type="ECO:0000256" key="1">
    <source>
        <dbReference type="ARBA" id="ARBA00009809"/>
    </source>
</evidence>
<dbReference type="InterPro" id="IPR013529">
    <property type="entry name" value="Glyco_hydro_42_N"/>
</dbReference>
<dbReference type="GO" id="GO:0005975">
    <property type="term" value="P:carbohydrate metabolic process"/>
    <property type="evidence" value="ECO:0007669"/>
    <property type="project" value="InterPro"/>
</dbReference>
<evidence type="ECO:0000259" key="6">
    <source>
        <dbReference type="Pfam" id="PF02449"/>
    </source>
</evidence>
<evidence type="ECO:0000313" key="8">
    <source>
        <dbReference type="Proteomes" id="UP000067626"/>
    </source>
</evidence>
<dbReference type="STRING" id="52.CMC5_009250"/>
<gene>
    <name evidence="7" type="ORF">CMC5_009250</name>
</gene>
<dbReference type="Proteomes" id="UP000067626">
    <property type="component" value="Chromosome"/>
</dbReference>
<dbReference type="RefSeq" id="WP_245678294.1">
    <property type="nucleotide sequence ID" value="NZ_CP012159.1"/>
</dbReference>
<keyword evidence="8" id="KW-1185">Reference proteome</keyword>
<keyword evidence="3" id="KW-0326">Glycosidase</keyword>
<dbReference type="InterPro" id="IPR031330">
    <property type="entry name" value="Gly_Hdrlase_35_cat"/>
</dbReference>
<evidence type="ECO:0000259" key="5">
    <source>
        <dbReference type="Pfam" id="PF01301"/>
    </source>
</evidence>
<dbReference type="Pfam" id="PF02449">
    <property type="entry name" value="Glyco_hydro_42"/>
    <property type="match status" value="1"/>
</dbReference>
<feature type="domain" description="Glycoside hydrolase 35 catalytic" evidence="5">
    <location>
        <begin position="25"/>
        <end position="134"/>
    </location>
</feature>
<proteinExistence type="inferred from homology"/>
<dbReference type="SUPFAM" id="SSF51445">
    <property type="entry name" value="(Trans)glycosidases"/>
    <property type="match status" value="1"/>
</dbReference>
<dbReference type="PANTHER" id="PTHR23421">
    <property type="entry name" value="BETA-GALACTOSIDASE RELATED"/>
    <property type="match status" value="1"/>
</dbReference>
<dbReference type="AlphaFoldDB" id="A0A0K1E7G7"/>
<dbReference type="GO" id="GO:0009341">
    <property type="term" value="C:beta-galactosidase complex"/>
    <property type="evidence" value="ECO:0007669"/>
    <property type="project" value="InterPro"/>
</dbReference>
<organism evidence="7 8">
    <name type="scientific">Chondromyces crocatus</name>
    <dbReference type="NCBI Taxonomy" id="52"/>
    <lineage>
        <taxon>Bacteria</taxon>
        <taxon>Pseudomonadati</taxon>
        <taxon>Myxococcota</taxon>
        <taxon>Polyangia</taxon>
        <taxon>Polyangiales</taxon>
        <taxon>Polyangiaceae</taxon>
        <taxon>Chondromyces</taxon>
    </lineage>
</organism>
<reference evidence="7 8" key="1">
    <citation type="submission" date="2015-07" db="EMBL/GenBank/DDBJ databases">
        <title>Genome analysis of myxobacterium Chondromyces crocatus Cm c5 reveals a high potential for natural compound synthesis and the genetic basis for the loss of fruiting body formation.</title>
        <authorList>
            <person name="Zaburannyi N."/>
            <person name="Bunk B."/>
            <person name="Maier J."/>
            <person name="Overmann J."/>
            <person name="Mueller R."/>
        </authorList>
    </citation>
    <scope>NUCLEOTIDE SEQUENCE [LARGE SCALE GENOMIC DNA]</scope>
    <source>
        <strain evidence="7 8">Cm c5</strain>
    </source>
</reference>
<dbReference type="Pfam" id="PF01301">
    <property type="entry name" value="Glyco_hydro_35"/>
    <property type="match status" value="1"/>
</dbReference>
<dbReference type="Gene3D" id="3.20.20.80">
    <property type="entry name" value="Glycosidases"/>
    <property type="match status" value="1"/>
</dbReference>
<dbReference type="PRINTS" id="PR00742">
    <property type="entry name" value="GLHYDRLASE35"/>
</dbReference>
<evidence type="ECO:0000256" key="3">
    <source>
        <dbReference type="ARBA" id="ARBA00023295"/>
    </source>
</evidence>
<evidence type="ECO:0000256" key="2">
    <source>
        <dbReference type="ARBA" id="ARBA00022801"/>
    </source>
</evidence>
<dbReference type="EMBL" id="CP012159">
    <property type="protein sequence ID" value="AKT36804.1"/>
    <property type="molecule type" value="Genomic_DNA"/>
</dbReference>
<dbReference type="InterPro" id="IPR001944">
    <property type="entry name" value="Glycoside_Hdrlase_35"/>
</dbReference>
<dbReference type="KEGG" id="ccro:CMC5_009250"/>
<dbReference type="InterPro" id="IPR017853">
    <property type="entry name" value="GH"/>
</dbReference>
<keyword evidence="2" id="KW-0378">Hydrolase</keyword>
<sequence>MDDTRARTRWTRGVHLVPGGVDLGGQVLPLLAGSVHYWRLDPRDWRACLQAVKELGLHFVDTYVPWSVHETAPGRFELGQRDAQRDAAAFLRLAHELGLYAIVRPGPHINAEMTYFGLPERIIWDPSCQARSAEGNPVVLPMLPFAFPVPSYASEAFHDEVSRYFHALGPSLSPLLYPAGPIVLLQVDNEGALYFRDGAYDQDYHPDAIALYRRFLRDKYRTIEALTHAYGKRASRPPGDEGERFASLMPPTTFDAERPEDLARHLDWCEFHEHLLETAMGRFAKALEVAGLEGLPTTHNLPMGQETGPLNAARVTRAVDLCGLDYYNTAAPVSRAIIARRTTELAVRCEGLGLPAFACEMGAGFPPFFPPLEERDSAFTVLTALAYGLRGYNVYMAVERDRWVGAPIDRRGRSRPFAQFWRKLSAALEATSFHTLRRRTPVRILIPRSERRLTRAMHAFGPLIGAFFSVLGAGARERCLEDDLGLGYPLAVEADTFARAFEEALDARGVPYAHVGGEDRDVSLEGAQWLICATSGGLHPTLAQRLEEAAARGTLITLGPQQPVFDGSFRALTEPYDLARLRTPRPTLTAPQEQNAVEGPDPWLFQDDPAAADAAVARAIEVLGLPTYACDPDGVFATVHEDAEGRPRVLFLINPGDMDVIARVAIDAERATDMLEEGRYEMRRGAGSVGRATRGAPAGLLELRLTPRTVRMLALD</sequence>
<feature type="domain" description="Glycoside hydrolase family 42 N-terminal" evidence="6">
    <location>
        <begin position="181"/>
        <end position="329"/>
    </location>
</feature>
<evidence type="ECO:0000256" key="4">
    <source>
        <dbReference type="RuleBase" id="RU003679"/>
    </source>
</evidence>
<evidence type="ECO:0000313" key="7">
    <source>
        <dbReference type="EMBL" id="AKT36804.1"/>
    </source>
</evidence>
<dbReference type="PATRIC" id="fig|52.7.peg.993"/>